<organism evidence="2 3">
    <name type="scientific">Xylanibacter brevis</name>
    <dbReference type="NCBI Taxonomy" id="83231"/>
    <lineage>
        <taxon>Bacteria</taxon>
        <taxon>Pseudomonadati</taxon>
        <taxon>Bacteroidota</taxon>
        <taxon>Bacteroidia</taxon>
        <taxon>Bacteroidales</taxon>
        <taxon>Prevotellaceae</taxon>
        <taxon>Xylanibacter</taxon>
    </lineage>
</organism>
<evidence type="ECO:0000313" key="2">
    <source>
        <dbReference type="EMBL" id="MCF2562652.1"/>
    </source>
</evidence>
<accession>A0ABS9CEC0</accession>
<feature type="signal peptide" evidence="1">
    <location>
        <begin position="1"/>
        <end position="20"/>
    </location>
</feature>
<dbReference type="Proteomes" id="UP001200470">
    <property type="component" value="Unassembled WGS sequence"/>
</dbReference>
<name>A0ABS9CEC0_9BACT</name>
<dbReference type="RefSeq" id="WP_301637264.1">
    <property type="nucleotide sequence ID" value="NZ_JADYTN010000001.1"/>
</dbReference>
<proteinExistence type="predicted"/>
<keyword evidence="3" id="KW-1185">Reference proteome</keyword>
<gene>
    <name evidence="2" type="ORF">I6E12_00785</name>
</gene>
<sequence>MKRKIATIALCGLSCCVLMAQKQLDITVKNTMKTERTAQPIVINLAPYGTDIRQAIVKMNGQEIASQLDDLNGDGCYDELCFMADMPKKSTTTYNVELLNSGKPRKYKPLVYADMILLNKKVKSNNEQNLFISSLTVENGTNPYWQMHHHGPAFENELVAYRIYFDHRQTVDLYGKYRKGLELKETQFYTNKQQKEAGYGDDVLWVGNTFGLGTMRGWDGQQPTLLEDVDHRTERIISYGPLRTIVEVVDDGWKDKTGNNAFHPYPITMTTRYTLYAGRRDCQVDVFFRQAVANHQFSTGIINIKNSTEYSDHEGLRGCWGSDWTVSAKDSIGHKRETVGLGICLPMKHVVSEQPANKDNYPYVIGGIDKAMRYYITFGSDNETFGYHSAKDWFDYLQLWKKDLMNPVVVTEKLRQTKSE</sequence>
<evidence type="ECO:0000256" key="1">
    <source>
        <dbReference type="SAM" id="SignalP"/>
    </source>
</evidence>
<keyword evidence="1" id="KW-0732">Signal</keyword>
<comment type="caution">
    <text evidence="2">The sequence shown here is derived from an EMBL/GenBank/DDBJ whole genome shotgun (WGS) entry which is preliminary data.</text>
</comment>
<dbReference type="InterPro" id="IPR032342">
    <property type="entry name" value="DUF4861"/>
</dbReference>
<feature type="chain" id="PRO_5046073271" evidence="1">
    <location>
        <begin position="21"/>
        <end position="420"/>
    </location>
</feature>
<reference evidence="2 3" key="1">
    <citation type="submission" date="2020-12" db="EMBL/GenBank/DDBJ databases">
        <title>Whole genome sequences of gut porcine anaerobes.</title>
        <authorList>
            <person name="Kubasova T."/>
            <person name="Jahodarova E."/>
            <person name="Rychlik I."/>
        </authorList>
    </citation>
    <scope>NUCLEOTIDE SEQUENCE [LARGE SCALE GENOMIC DNA]</scope>
    <source>
        <strain evidence="2 3">An925</strain>
    </source>
</reference>
<evidence type="ECO:0000313" key="3">
    <source>
        <dbReference type="Proteomes" id="UP001200470"/>
    </source>
</evidence>
<protein>
    <submittedName>
        <fullName evidence="2">DUF4861 domain-containing protein</fullName>
    </submittedName>
</protein>
<dbReference type="Pfam" id="PF16153">
    <property type="entry name" value="DUF4861"/>
    <property type="match status" value="1"/>
</dbReference>
<dbReference type="EMBL" id="JADYTN010000001">
    <property type="protein sequence ID" value="MCF2562652.1"/>
    <property type="molecule type" value="Genomic_DNA"/>
</dbReference>